<dbReference type="AlphaFoldDB" id="A0AAV4IEE0"/>
<proteinExistence type="inferred from homology"/>
<accession>A0AAV4IEE0</accession>
<feature type="domain" description="Alpha-L-iduronidase C-terminal" evidence="7">
    <location>
        <begin position="562"/>
        <end position="651"/>
    </location>
</feature>
<dbReference type="SUPFAM" id="SSF51445">
    <property type="entry name" value="(Trans)glycosidases"/>
    <property type="match status" value="1"/>
</dbReference>
<dbReference type="Gene3D" id="2.60.40.1500">
    <property type="entry name" value="Glycosyl hydrolase domain, family 39"/>
    <property type="match status" value="1"/>
</dbReference>
<dbReference type="SUPFAM" id="SSF51011">
    <property type="entry name" value="Glycosyl hydrolase domain"/>
    <property type="match status" value="1"/>
</dbReference>
<keyword evidence="3" id="KW-0326">Glycosidase</keyword>
<feature type="domain" description="Glycosyl hydrolases family 39 N-terminal catalytic" evidence="6">
    <location>
        <begin position="42"/>
        <end position="518"/>
    </location>
</feature>
<dbReference type="InterPro" id="IPR049166">
    <property type="entry name" value="GH39_cat"/>
</dbReference>
<dbReference type="Pfam" id="PF21200">
    <property type="entry name" value="Glyco_hydro_39_C"/>
    <property type="match status" value="1"/>
</dbReference>
<dbReference type="InterPro" id="IPR049167">
    <property type="entry name" value="GH39_C"/>
</dbReference>
<dbReference type="Gene3D" id="2.60.40.10">
    <property type="entry name" value="Immunoglobulins"/>
    <property type="match status" value="1"/>
</dbReference>
<evidence type="ECO:0000256" key="4">
    <source>
        <dbReference type="PIRSR" id="PIRSR600514-1"/>
    </source>
</evidence>
<dbReference type="GO" id="GO:0003940">
    <property type="term" value="F:L-iduronidase activity"/>
    <property type="evidence" value="ECO:0007669"/>
    <property type="project" value="TreeGrafter"/>
</dbReference>
<feature type="chain" id="PRO_5043528606" evidence="5">
    <location>
        <begin position="29"/>
        <end position="654"/>
    </location>
</feature>
<protein>
    <submittedName>
        <fullName evidence="8">Alpha-L-iduronidase</fullName>
    </submittedName>
</protein>
<sequence>MASQQVTLSFLLSLIVGFSLIALHSSQGDKDGPFALSVVLNASDIRADFHHFWRSTGFCPPQPHNDASFDLSSDMAQNLAYIGALPFNGITQVRIHWLLDLIKVSRISSAGPVYNFKLLDSLVKLMHQNGLALGFELMGSPSGLFTDFENRTQVFWFRDLVSVLATRYIKKYSLDYVKKWNFETWNEPDCHDFDKIKFSVQGFLNYYDACSEGLEAAHSSLVLGGPGDACWPDPITGKLTKSRVLFDALLNHTIHGTNYFNGKKGIRLDFISLHEKGDAQGLKILEREIDASKYINSKYPELANKPFYNDEADLLVGWSQPKEWRGTSEYAALIMKFTQRTLLARFQMNSTLSEEEHDKRDKVSVDQDTKSKLVKQSYTTFVRKPAYILMGMLPLLGEKQVYLNITKYFTNEVLSNSSDFGVLGTVHLPEETTKSSDSWQVTFLAYGASDPGTNKTKAFLDLKWYLNPPKDVKDLKLMMYTIYMKWGDPYVLWKLHLNSTTFPTLDDFAQLREMENPGGNLIDVPVRQGFAPIPPAFELEDPYIAIMHVCARPPVGPEKVVGVRLLNITAGQVMVVWSDENIRTKCILTYSVEWSPSNPNGPFIRINTYNIIVNVFIYETDSDKKVQGFYRVRAVDYWERKSSASDVVTYTDPA</sequence>
<name>A0AAV4IEE0_9GAST</name>
<dbReference type="PANTHER" id="PTHR12631">
    <property type="entry name" value="ALPHA-L-IDURONIDASE"/>
    <property type="match status" value="1"/>
</dbReference>
<dbReference type="Proteomes" id="UP000762676">
    <property type="component" value="Unassembled WGS sequence"/>
</dbReference>
<evidence type="ECO:0000313" key="8">
    <source>
        <dbReference type="EMBL" id="GFS09916.1"/>
    </source>
</evidence>
<dbReference type="InterPro" id="IPR017853">
    <property type="entry name" value="GH"/>
</dbReference>
<comment type="caution">
    <text evidence="8">The sequence shown here is derived from an EMBL/GenBank/DDBJ whole genome shotgun (WGS) entry which is preliminary data.</text>
</comment>
<keyword evidence="9" id="KW-1185">Reference proteome</keyword>
<dbReference type="EMBL" id="BMAT01006314">
    <property type="protein sequence ID" value="GFS09916.1"/>
    <property type="molecule type" value="Genomic_DNA"/>
</dbReference>
<evidence type="ECO:0000313" key="9">
    <source>
        <dbReference type="Proteomes" id="UP000762676"/>
    </source>
</evidence>
<organism evidence="8 9">
    <name type="scientific">Elysia marginata</name>
    <dbReference type="NCBI Taxonomy" id="1093978"/>
    <lineage>
        <taxon>Eukaryota</taxon>
        <taxon>Metazoa</taxon>
        <taxon>Spiralia</taxon>
        <taxon>Lophotrochozoa</taxon>
        <taxon>Mollusca</taxon>
        <taxon>Gastropoda</taxon>
        <taxon>Heterobranchia</taxon>
        <taxon>Euthyneura</taxon>
        <taxon>Panpulmonata</taxon>
        <taxon>Sacoglossa</taxon>
        <taxon>Placobranchoidea</taxon>
        <taxon>Plakobranchidae</taxon>
        <taxon>Elysia</taxon>
    </lineage>
</organism>
<evidence type="ECO:0000256" key="5">
    <source>
        <dbReference type="SAM" id="SignalP"/>
    </source>
</evidence>
<comment type="similarity">
    <text evidence="1">Belongs to the glycosyl hydrolase 39 family.</text>
</comment>
<dbReference type="GO" id="GO:0005975">
    <property type="term" value="P:carbohydrate metabolic process"/>
    <property type="evidence" value="ECO:0007669"/>
    <property type="project" value="InterPro"/>
</dbReference>
<dbReference type="Gene3D" id="3.20.20.80">
    <property type="entry name" value="Glycosidases"/>
    <property type="match status" value="1"/>
</dbReference>
<evidence type="ECO:0000259" key="7">
    <source>
        <dbReference type="Pfam" id="PF21200"/>
    </source>
</evidence>
<gene>
    <name evidence="8" type="ORF">ElyMa_003048200</name>
</gene>
<reference evidence="8 9" key="1">
    <citation type="journal article" date="2021" name="Elife">
        <title>Chloroplast acquisition without the gene transfer in kleptoplastic sea slugs, Plakobranchus ocellatus.</title>
        <authorList>
            <person name="Maeda T."/>
            <person name="Takahashi S."/>
            <person name="Yoshida T."/>
            <person name="Shimamura S."/>
            <person name="Takaki Y."/>
            <person name="Nagai Y."/>
            <person name="Toyoda A."/>
            <person name="Suzuki Y."/>
            <person name="Arimoto A."/>
            <person name="Ishii H."/>
            <person name="Satoh N."/>
            <person name="Nishiyama T."/>
            <person name="Hasebe M."/>
            <person name="Maruyama T."/>
            <person name="Minagawa J."/>
            <person name="Obokata J."/>
            <person name="Shigenobu S."/>
        </authorList>
    </citation>
    <scope>NUCLEOTIDE SEQUENCE [LARGE SCALE GENOMIC DNA]</scope>
</reference>
<feature type="signal peptide" evidence="5">
    <location>
        <begin position="1"/>
        <end position="28"/>
    </location>
</feature>
<keyword evidence="5" id="KW-0732">Signal</keyword>
<dbReference type="InterPro" id="IPR000514">
    <property type="entry name" value="Glyco_hydro_39"/>
</dbReference>
<dbReference type="PROSITE" id="PS01027">
    <property type="entry name" value="GLYCOSYL_HYDROL_F39"/>
    <property type="match status" value="1"/>
</dbReference>
<evidence type="ECO:0000256" key="2">
    <source>
        <dbReference type="ARBA" id="ARBA00022801"/>
    </source>
</evidence>
<keyword evidence="2" id="KW-0378">Hydrolase</keyword>
<dbReference type="Pfam" id="PF01229">
    <property type="entry name" value="Glyco_hydro_39"/>
    <property type="match status" value="1"/>
</dbReference>
<evidence type="ECO:0000256" key="1">
    <source>
        <dbReference type="ARBA" id="ARBA00008875"/>
    </source>
</evidence>
<dbReference type="InterPro" id="IPR051923">
    <property type="entry name" value="Glycosyl_Hydrolase_39"/>
</dbReference>
<dbReference type="InterPro" id="IPR049165">
    <property type="entry name" value="GH39_as"/>
</dbReference>
<dbReference type="PANTHER" id="PTHR12631:SF8">
    <property type="entry name" value="ALPHA-L-IDURONIDASE"/>
    <property type="match status" value="1"/>
</dbReference>
<evidence type="ECO:0000259" key="6">
    <source>
        <dbReference type="Pfam" id="PF01229"/>
    </source>
</evidence>
<dbReference type="PRINTS" id="PR00745">
    <property type="entry name" value="GLHYDRLASE39"/>
</dbReference>
<evidence type="ECO:0000256" key="3">
    <source>
        <dbReference type="ARBA" id="ARBA00023295"/>
    </source>
</evidence>
<feature type="active site" description="Proton donor" evidence="4">
    <location>
        <position position="187"/>
    </location>
</feature>
<dbReference type="InterPro" id="IPR013783">
    <property type="entry name" value="Ig-like_fold"/>
</dbReference>